<evidence type="ECO:0000259" key="1">
    <source>
        <dbReference type="Pfam" id="PF00149"/>
    </source>
</evidence>
<dbReference type="Pfam" id="PF00149">
    <property type="entry name" value="Metallophos"/>
    <property type="match status" value="1"/>
</dbReference>
<dbReference type="EMBL" id="LR798243">
    <property type="protein sequence ID" value="CAB5214526.1"/>
    <property type="molecule type" value="Genomic_DNA"/>
</dbReference>
<feature type="domain" description="Calcineurin-like phosphoesterase" evidence="1">
    <location>
        <begin position="5"/>
        <end position="131"/>
    </location>
</feature>
<dbReference type="InterPro" id="IPR004843">
    <property type="entry name" value="Calcineurin-like_PHP"/>
</dbReference>
<accession>A0A6J7WGB9</accession>
<dbReference type="SUPFAM" id="SSF56300">
    <property type="entry name" value="Metallo-dependent phosphatases"/>
    <property type="match status" value="1"/>
</dbReference>
<keyword evidence="2" id="KW-0378">Hydrolase</keyword>
<protein>
    <submittedName>
        <fullName evidence="2">COG4186 Predicted phosphoesterase or phosphohydrolase</fullName>
    </submittedName>
</protein>
<dbReference type="InterPro" id="IPR029052">
    <property type="entry name" value="Metallo-depent_PP-like"/>
</dbReference>
<dbReference type="Gene3D" id="3.60.21.10">
    <property type="match status" value="1"/>
</dbReference>
<proteinExistence type="predicted"/>
<gene>
    <name evidence="2" type="ORF">UFOVP190_149</name>
</gene>
<evidence type="ECO:0000313" key="2">
    <source>
        <dbReference type="EMBL" id="CAB5214526.1"/>
    </source>
</evidence>
<sequence length="187" mass="21384">MPAVFLVSDTHFGHAGVCRFMRNDGVTKLRPFEDAEEMDEFMVKAWNERVGKNDKVYHLGDVVINRKSLGIMRRLNGDKVLIRGNHDIFRDDEYRQHFRELRAYHVMNGMILSHIPIHEESLGRFGTNIHGHLHANRVMKDGAVDPRYHNVCVETTDFAPILFEDVIKRIEAEGGSVGFQNGNGPAM</sequence>
<organism evidence="2">
    <name type="scientific">uncultured Caudovirales phage</name>
    <dbReference type="NCBI Taxonomy" id="2100421"/>
    <lineage>
        <taxon>Viruses</taxon>
        <taxon>Duplodnaviria</taxon>
        <taxon>Heunggongvirae</taxon>
        <taxon>Uroviricota</taxon>
        <taxon>Caudoviricetes</taxon>
        <taxon>Peduoviridae</taxon>
        <taxon>Maltschvirus</taxon>
        <taxon>Maltschvirus maltsch</taxon>
    </lineage>
</organism>
<reference evidence="2" key="1">
    <citation type="submission" date="2020-05" db="EMBL/GenBank/DDBJ databases">
        <authorList>
            <person name="Chiriac C."/>
            <person name="Salcher M."/>
            <person name="Ghai R."/>
            <person name="Kavagutti S V."/>
        </authorList>
    </citation>
    <scope>NUCLEOTIDE SEQUENCE</scope>
</reference>
<dbReference type="GO" id="GO:0016787">
    <property type="term" value="F:hydrolase activity"/>
    <property type="evidence" value="ECO:0007669"/>
    <property type="project" value="UniProtKB-KW"/>
</dbReference>
<name>A0A6J7WGB9_9CAUD</name>